<reference evidence="2" key="1">
    <citation type="submission" date="2018-01" db="EMBL/GenBank/DDBJ databases">
        <title>An insight into the sialome of Amazonian anophelines.</title>
        <authorList>
            <person name="Ribeiro J.M."/>
            <person name="Scarpassa V."/>
            <person name="Calvo E."/>
        </authorList>
    </citation>
    <scope>NUCLEOTIDE SEQUENCE</scope>
</reference>
<proteinExistence type="predicted"/>
<evidence type="ECO:0008006" key="3">
    <source>
        <dbReference type="Google" id="ProtNLM"/>
    </source>
</evidence>
<evidence type="ECO:0000256" key="1">
    <source>
        <dbReference type="SAM" id="SignalP"/>
    </source>
</evidence>
<organism evidence="2">
    <name type="scientific">Anopheles darlingi</name>
    <name type="common">Mosquito</name>
    <dbReference type="NCBI Taxonomy" id="43151"/>
    <lineage>
        <taxon>Eukaryota</taxon>
        <taxon>Metazoa</taxon>
        <taxon>Ecdysozoa</taxon>
        <taxon>Arthropoda</taxon>
        <taxon>Hexapoda</taxon>
        <taxon>Insecta</taxon>
        <taxon>Pterygota</taxon>
        <taxon>Neoptera</taxon>
        <taxon>Endopterygota</taxon>
        <taxon>Diptera</taxon>
        <taxon>Nematocera</taxon>
        <taxon>Culicoidea</taxon>
        <taxon>Culicidae</taxon>
        <taxon>Anophelinae</taxon>
        <taxon>Anopheles</taxon>
    </lineage>
</organism>
<accession>A0A2M4DJF9</accession>
<protein>
    <recommendedName>
        <fullName evidence="3">Secreted protein</fullName>
    </recommendedName>
</protein>
<feature type="signal peptide" evidence="1">
    <location>
        <begin position="1"/>
        <end position="35"/>
    </location>
</feature>
<feature type="chain" id="PRO_5014766506" description="Secreted protein" evidence="1">
    <location>
        <begin position="36"/>
        <end position="135"/>
    </location>
</feature>
<evidence type="ECO:0000313" key="2">
    <source>
        <dbReference type="EMBL" id="MBW77675.1"/>
    </source>
</evidence>
<name>A0A2M4DJF9_ANODA</name>
<keyword evidence="1" id="KW-0732">Signal</keyword>
<sequence>MPVVPFSCPSVAPELRLLLLLLLLLLLQAATAAAAAVVKNCPLLFSNGLRVSVIIKFSSSSCSIRRSRTSSFLKCTTSCSMELRSDLSSRVRSSAELVAVEAESVSPWRLPGPLLLLLLLLARLWLWNWLRVAVL</sequence>
<dbReference type="AlphaFoldDB" id="A0A2M4DJF9"/>
<dbReference type="EMBL" id="GGFL01013497">
    <property type="protein sequence ID" value="MBW77675.1"/>
    <property type="molecule type" value="Transcribed_RNA"/>
</dbReference>